<organism evidence="8 9">
    <name type="scientific">Yersinia enterocolitica</name>
    <dbReference type="NCBI Taxonomy" id="630"/>
    <lineage>
        <taxon>Bacteria</taxon>
        <taxon>Pseudomonadati</taxon>
        <taxon>Pseudomonadota</taxon>
        <taxon>Gammaproteobacteria</taxon>
        <taxon>Enterobacterales</taxon>
        <taxon>Yersiniaceae</taxon>
        <taxon>Yersinia</taxon>
    </lineage>
</organism>
<evidence type="ECO:0000256" key="5">
    <source>
        <dbReference type="ARBA" id="ARBA00022989"/>
    </source>
</evidence>
<dbReference type="Gene3D" id="1.10.3860.10">
    <property type="entry name" value="Sodium:dicarboxylate symporter"/>
    <property type="match status" value="1"/>
</dbReference>
<reference evidence="8 9" key="1">
    <citation type="submission" date="2015-03" db="EMBL/GenBank/DDBJ databases">
        <authorList>
            <consortium name="Pathogen Informatics"/>
            <person name="Murphy D."/>
        </authorList>
    </citation>
    <scope>NUCLEOTIDE SEQUENCE [LARGE SCALE GENOMIC DNA]</scope>
    <source>
        <strain evidence="8 9">IP05342</strain>
    </source>
</reference>
<dbReference type="InterPro" id="IPR036458">
    <property type="entry name" value="Na:dicarbo_symporter_sf"/>
</dbReference>
<gene>
    <name evidence="8" type="primary">gltP_3</name>
    <name evidence="8" type="ORF">ERS137959_03257</name>
</gene>
<comment type="subcellular location">
    <subcellularLocation>
        <location evidence="1">Membrane</location>
        <topology evidence="1">Multi-pass membrane protein</topology>
    </subcellularLocation>
</comment>
<dbReference type="Proteomes" id="UP000041601">
    <property type="component" value="Unassembled WGS sequence"/>
</dbReference>
<evidence type="ECO:0000256" key="4">
    <source>
        <dbReference type="ARBA" id="ARBA00022692"/>
    </source>
</evidence>
<comment type="similarity">
    <text evidence="2">Belongs to the dicarboxylate/amino acid:cation symporter (DAACS) (TC 2.A.23) family.</text>
</comment>
<evidence type="ECO:0000256" key="2">
    <source>
        <dbReference type="ARBA" id="ARBA00006148"/>
    </source>
</evidence>
<name>A0ABM9S4T0_YEREN</name>
<dbReference type="InterPro" id="IPR001991">
    <property type="entry name" value="Na-dicarboxylate_symporter"/>
</dbReference>
<evidence type="ECO:0000313" key="9">
    <source>
        <dbReference type="Proteomes" id="UP000041601"/>
    </source>
</evidence>
<keyword evidence="5 7" id="KW-1133">Transmembrane helix</keyword>
<evidence type="ECO:0000256" key="3">
    <source>
        <dbReference type="ARBA" id="ARBA00022448"/>
    </source>
</evidence>
<feature type="transmembrane region" description="Helical" evidence="7">
    <location>
        <begin position="104"/>
        <end position="126"/>
    </location>
</feature>
<keyword evidence="9" id="KW-1185">Reference proteome</keyword>
<feature type="transmembrane region" description="Helical" evidence="7">
    <location>
        <begin position="186"/>
        <end position="205"/>
    </location>
</feature>
<protein>
    <submittedName>
        <fullName evidence="8">Transport protein</fullName>
    </submittedName>
</protein>
<comment type="caution">
    <text evidence="8">The sequence shown here is derived from an EMBL/GenBank/DDBJ whole genome shotgun (WGS) entry which is preliminary data.</text>
</comment>
<accession>A0ABM9S4T0</accession>
<dbReference type="SUPFAM" id="SSF118215">
    <property type="entry name" value="Proton glutamate symport protein"/>
    <property type="match status" value="1"/>
</dbReference>
<feature type="transmembrane region" description="Helical" evidence="7">
    <location>
        <begin position="71"/>
        <end position="92"/>
    </location>
</feature>
<proteinExistence type="inferred from homology"/>
<feature type="transmembrane region" description="Helical" evidence="7">
    <location>
        <begin position="260"/>
        <end position="284"/>
    </location>
</feature>
<keyword evidence="3" id="KW-0813">Transport</keyword>
<evidence type="ECO:0000256" key="1">
    <source>
        <dbReference type="ARBA" id="ARBA00004141"/>
    </source>
</evidence>
<dbReference type="PRINTS" id="PR00173">
    <property type="entry name" value="EDTRNSPORT"/>
</dbReference>
<keyword evidence="6 7" id="KW-0472">Membrane</keyword>
<evidence type="ECO:0000256" key="6">
    <source>
        <dbReference type="ARBA" id="ARBA00023136"/>
    </source>
</evidence>
<evidence type="ECO:0000256" key="7">
    <source>
        <dbReference type="SAM" id="Phobius"/>
    </source>
</evidence>
<dbReference type="EMBL" id="CPXJ01000043">
    <property type="protein sequence ID" value="CNE21142.1"/>
    <property type="molecule type" value="Genomic_DNA"/>
</dbReference>
<dbReference type="PANTHER" id="PTHR42865">
    <property type="entry name" value="PROTON/GLUTAMATE-ASPARTATE SYMPORTER"/>
    <property type="match status" value="1"/>
</dbReference>
<dbReference type="Pfam" id="PF00375">
    <property type="entry name" value="SDF"/>
    <property type="match status" value="1"/>
</dbReference>
<feature type="transmembrane region" description="Helical" evidence="7">
    <location>
        <begin position="33"/>
        <end position="51"/>
    </location>
</feature>
<keyword evidence="4 7" id="KW-0812">Transmembrane</keyword>
<evidence type="ECO:0000313" key="8">
    <source>
        <dbReference type="EMBL" id="CNE21142.1"/>
    </source>
</evidence>
<dbReference type="PANTHER" id="PTHR42865:SF5">
    <property type="entry name" value="L-CYSTINE TRANSPORTER TCYP"/>
    <property type="match status" value="1"/>
</dbReference>
<sequence length="327" mass="35051">MNLPLVINVLLFVALLLLLAQTRHKQWSLSKKVLVGLGLGVLFGLGLQWVYGADNPVLKESITWFNIVGNGYVQLLQMIVMPLVFASILSAVAKLHNAASLGKISVLTIGTLLFTTLIAALVGVLVTNLFGLTADGLVQGTQESARLSAIESNYLGKVTDLTVPQLVLSFIPKNPFADLTGASPTSIISVVIFATFLGIASLQLLKDDVAKGQRVLVAIDTLQAWVMKLVRLVMKLTPYGVLALMAKVVAGSNIQDIIKLGSFVVASYLGLAIMFVVHGVLLSFTGINPLKFFRKVWPVLTFAFTSRSSAASIPLNVEAQTRRLGVP</sequence>
<feature type="transmembrane region" description="Helical" evidence="7">
    <location>
        <begin position="236"/>
        <end position="254"/>
    </location>
</feature>
<feature type="transmembrane region" description="Helical" evidence="7">
    <location>
        <begin position="6"/>
        <end position="21"/>
    </location>
</feature>